<comment type="similarity">
    <text evidence="1 9">Belongs to the aldehyde dehydrogenase family.</text>
</comment>
<dbReference type="GO" id="GO:0016117">
    <property type="term" value="P:carotenoid biosynthetic process"/>
    <property type="evidence" value="ECO:0007669"/>
    <property type="project" value="UniProtKB-KW"/>
</dbReference>
<dbReference type="InterPro" id="IPR016160">
    <property type="entry name" value="Ald_DH_CS_CYS"/>
</dbReference>
<feature type="domain" description="Aldehyde dehydrogenase" evidence="10">
    <location>
        <begin position="375"/>
        <end position="808"/>
    </location>
</feature>
<evidence type="ECO:0000259" key="10">
    <source>
        <dbReference type="Pfam" id="PF00171"/>
    </source>
</evidence>
<dbReference type="EMBL" id="CP063406">
    <property type="protein sequence ID" value="QSZ32047.1"/>
    <property type="molecule type" value="Genomic_DNA"/>
</dbReference>
<evidence type="ECO:0000256" key="1">
    <source>
        <dbReference type="ARBA" id="ARBA00009986"/>
    </source>
</evidence>
<dbReference type="GO" id="GO:0005737">
    <property type="term" value="C:cytoplasm"/>
    <property type="evidence" value="ECO:0007669"/>
    <property type="project" value="TreeGrafter"/>
</dbReference>
<dbReference type="InterPro" id="IPR015590">
    <property type="entry name" value="Aldehyde_DH_dom"/>
</dbReference>
<keyword evidence="3 9" id="KW-0560">Oxidoreductase</keyword>
<dbReference type="Gene3D" id="3.40.605.10">
    <property type="entry name" value="Aldehyde Dehydrogenase, Chain A, domain 1"/>
    <property type="match status" value="1"/>
</dbReference>
<feature type="active site" evidence="8">
    <location>
        <position position="588"/>
    </location>
</feature>
<feature type="domain" description="Small ribosomal subunit protein mS35 mitochondrial conserved" evidence="11">
    <location>
        <begin position="152"/>
        <end position="271"/>
    </location>
</feature>
<dbReference type="InterPro" id="IPR019349">
    <property type="entry name" value="Ribosomal_mS35_mit"/>
</dbReference>
<dbReference type="InterPro" id="IPR029510">
    <property type="entry name" value="Ald_DH_CS_GLU"/>
</dbReference>
<dbReference type="FunFam" id="3.40.309.10:FF:000025">
    <property type="entry name" value="Aldehyde dehydrogenase"/>
    <property type="match status" value="1"/>
</dbReference>
<gene>
    <name evidence="12" type="ORF">DSL72_001616</name>
</gene>
<dbReference type="PANTHER" id="PTHR43570:SF11">
    <property type="entry name" value="ALDEHYDE DEHYDROGENASE"/>
    <property type="match status" value="1"/>
</dbReference>
<dbReference type="InterPro" id="IPR012394">
    <property type="entry name" value="Aldehyde_DH_NAD(P)"/>
</dbReference>
<dbReference type="FunFam" id="3.40.605.10:FF:000004">
    <property type="entry name" value="Aldehyde dehydrogenase"/>
    <property type="match status" value="1"/>
</dbReference>
<dbReference type="PROSITE" id="PS00687">
    <property type="entry name" value="ALDEHYDE_DEHYDR_GLU"/>
    <property type="match status" value="1"/>
</dbReference>
<dbReference type="AlphaFoldDB" id="A0A8A3PAN3"/>
<dbReference type="GO" id="GO:0004029">
    <property type="term" value="F:aldehyde dehydrogenase (NAD+) activity"/>
    <property type="evidence" value="ECO:0007669"/>
    <property type="project" value="TreeGrafter"/>
</dbReference>
<dbReference type="PROSITE" id="PS00070">
    <property type="entry name" value="ALDEHYDE_DEHYDR_CYS"/>
    <property type="match status" value="1"/>
</dbReference>
<accession>A0A8A3PAN3</accession>
<evidence type="ECO:0000256" key="2">
    <source>
        <dbReference type="ARBA" id="ARBA00022746"/>
    </source>
</evidence>
<dbReference type="InterPro" id="IPR016162">
    <property type="entry name" value="Ald_DH_N"/>
</dbReference>
<dbReference type="PANTHER" id="PTHR43570">
    <property type="entry name" value="ALDEHYDE DEHYDROGENASE"/>
    <property type="match status" value="1"/>
</dbReference>
<evidence type="ECO:0000256" key="8">
    <source>
        <dbReference type="PROSITE-ProRule" id="PRU10007"/>
    </source>
</evidence>
<keyword evidence="2" id="KW-0125">Carotenoid biosynthesis</keyword>
<dbReference type="InterPro" id="IPR016163">
    <property type="entry name" value="Ald_DH_C"/>
</dbReference>
<evidence type="ECO:0000256" key="9">
    <source>
        <dbReference type="RuleBase" id="RU003345"/>
    </source>
</evidence>
<evidence type="ECO:0000313" key="13">
    <source>
        <dbReference type="Proteomes" id="UP000672032"/>
    </source>
</evidence>
<dbReference type="SUPFAM" id="SSF53720">
    <property type="entry name" value="ALDH-like"/>
    <property type="match status" value="1"/>
</dbReference>
<organism evidence="12 13">
    <name type="scientific">Monilinia vaccinii-corymbosi</name>
    <dbReference type="NCBI Taxonomy" id="61207"/>
    <lineage>
        <taxon>Eukaryota</taxon>
        <taxon>Fungi</taxon>
        <taxon>Dikarya</taxon>
        <taxon>Ascomycota</taxon>
        <taxon>Pezizomycotina</taxon>
        <taxon>Leotiomycetes</taxon>
        <taxon>Helotiales</taxon>
        <taxon>Sclerotiniaceae</taxon>
        <taxon>Monilinia</taxon>
    </lineage>
</organism>
<dbReference type="EC" id="1.2.1.82" evidence="5"/>
<sequence>MATALQSLRMKARCCSCRTITSRFTSKSIAQRRSFSTTPRQYKIDPKFKELEETEPDEDEFMEEIDELFENAGARHANNLPSYGFDEGVKKKLKPTFLNMGDPEPFDEDDREDEHDDITTLAHLELEQVREIRHYNRLAAWEMPLLSKLAKPFVPPSAETPLRFRYTSYMGEQHPAEKKVVLEFCPADMPGLTEVQRDKLRKLIGPRLNPETDVVKMSCEMYPSQAQNKRYLGDMVDSLLAEAKTGDTFEDVPLYTRHHAFKAKPRFPVEWRLTEERKRELADYRQKMVETDLNRESVGQLVDGIETIRYRMANPPTAGEPAPETIKAGGRVIANKTVAVKSVLVSAFVVQLSLKLSGQAMKQAMPSVEVAPFEHSSLESIPTTAKLLRTTFRSQKTKPLEYRLKQLRKLYWALNDNADALVEAEKSDLGRSSFETRLTEIEWVKNDIVFVCNNLKKWMKDEPPPDIALIYTFLSPRIRKEPLGTALVIGAFNFPVQLSLGPLIGAICAGCTAVLKPSENAPGTAMVLKKIIETSLDPDAYAVVNGGVPEATALLDEKWDKIFYTGSAAVGKIITKKAAETLTPVTLELGGKNPAIVSKNADPALAARRLLWGKVLNAGQVCVGQNYVMVEKELLDAFIEQLRIAYKEFFPQGAKASPDLSRIVNNRQFLRIKKMLDDTKGKILIGGEMDEAENFIAPTVVLVDSKDDSMLAEESFGPLIPILPVNSLDEATNIAHDIHATPLGLYPFGTKEETDKLLNNITSGGASVNDTFSHSTIPTLAFGGVGDSGTGSYRGVQSFNAFTHRRAVVTTPGWIEKMLRPRYPPYSDARLAQFLKRTARKPNFDRAGNEIRGVGYWLGILTGLGGEGVKNVLFRWAVLAFLAYGSKRVWDARSGSGLPSYLK</sequence>
<keyword evidence="13" id="KW-1185">Reference proteome</keyword>
<evidence type="ECO:0000259" key="11">
    <source>
        <dbReference type="Pfam" id="PF10213"/>
    </source>
</evidence>
<dbReference type="OrthoDB" id="440325at2759"/>
<evidence type="ECO:0000256" key="6">
    <source>
        <dbReference type="ARBA" id="ARBA00071369"/>
    </source>
</evidence>
<protein>
    <recommendedName>
        <fullName evidence="6">Beta-apo-4'-carotenal oxygenase</fullName>
        <ecNumber evidence="5">1.2.1.82</ecNumber>
    </recommendedName>
    <alternativeName>
        <fullName evidence="7">Beta-apo-4'-carotenal dehydrogenase</fullName>
    </alternativeName>
</protein>
<reference evidence="12" key="1">
    <citation type="submission" date="2020-10" db="EMBL/GenBank/DDBJ databases">
        <title>Genome Sequence of Monilinia vaccinii-corymbosi Sheds Light on Mummy Berry Disease Infection of Blueberry and Mating Type.</title>
        <authorList>
            <person name="Yow A.G."/>
            <person name="Zhang Y."/>
            <person name="Bansal K."/>
            <person name="Eacker S.M."/>
            <person name="Sullivan S."/>
            <person name="Liachko I."/>
            <person name="Cubeta M.A."/>
            <person name="Rollins J.A."/>
            <person name="Ashrafi H."/>
        </authorList>
    </citation>
    <scope>NUCLEOTIDE SEQUENCE</scope>
    <source>
        <strain evidence="12">RL-1</strain>
    </source>
</reference>
<dbReference type="InterPro" id="IPR016161">
    <property type="entry name" value="Ald_DH/histidinol_DH"/>
</dbReference>
<evidence type="ECO:0000256" key="4">
    <source>
        <dbReference type="ARBA" id="ARBA00023027"/>
    </source>
</evidence>
<evidence type="ECO:0000256" key="3">
    <source>
        <dbReference type="ARBA" id="ARBA00023002"/>
    </source>
</evidence>
<evidence type="ECO:0000256" key="5">
    <source>
        <dbReference type="ARBA" id="ARBA00066967"/>
    </source>
</evidence>
<dbReference type="Proteomes" id="UP000672032">
    <property type="component" value="Chromosome 2"/>
</dbReference>
<keyword evidence="4" id="KW-0520">NAD</keyword>
<dbReference type="Gene3D" id="3.40.309.10">
    <property type="entry name" value="Aldehyde Dehydrogenase, Chain A, domain 2"/>
    <property type="match status" value="1"/>
</dbReference>
<dbReference type="GO" id="GO:0006081">
    <property type="term" value="P:aldehyde metabolic process"/>
    <property type="evidence" value="ECO:0007669"/>
    <property type="project" value="InterPro"/>
</dbReference>
<proteinExistence type="inferred from homology"/>
<evidence type="ECO:0000256" key="7">
    <source>
        <dbReference type="ARBA" id="ARBA00082640"/>
    </source>
</evidence>
<dbReference type="CDD" id="cd07135">
    <property type="entry name" value="ALDH_F14-YMR110C"/>
    <property type="match status" value="1"/>
</dbReference>
<dbReference type="Pfam" id="PF00171">
    <property type="entry name" value="Aldedh"/>
    <property type="match status" value="1"/>
</dbReference>
<evidence type="ECO:0000313" key="12">
    <source>
        <dbReference type="EMBL" id="QSZ32047.1"/>
    </source>
</evidence>
<dbReference type="Pfam" id="PF10213">
    <property type="entry name" value="MRP-S28"/>
    <property type="match status" value="1"/>
</dbReference>
<name>A0A8A3PAN3_9HELO</name>